<keyword evidence="4" id="KW-1185">Reference proteome</keyword>
<dbReference type="Proteomes" id="UP000596092">
    <property type="component" value="Chromosome"/>
</dbReference>
<dbReference type="InterPro" id="IPR036397">
    <property type="entry name" value="RNaseH_sf"/>
</dbReference>
<organism evidence="3 4">
    <name type="scientific">Desulfobulbus oligotrophicus</name>
    <dbReference type="NCBI Taxonomy" id="1909699"/>
    <lineage>
        <taxon>Bacteria</taxon>
        <taxon>Pseudomonadati</taxon>
        <taxon>Thermodesulfobacteriota</taxon>
        <taxon>Desulfobulbia</taxon>
        <taxon>Desulfobulbales</taxon>
        <taxon>Desulfobulbaceae</taxon>
        <taxon>Desulfobulbus</taxon>
    </lineage>
</organism>
<dbReference type="SUPFAM" id="SSF46689">
    <property type="entry name" value="Homeodomain-like"/>
    <property type="match status" value="1"/>
</dbReference>
<proteinExistence type="predicted"/>
<accession>A0A7T6APH8</accession>
<feature type="domain" description="Tc1-like transposase DDE" evidence="1">
    <location>
        <begin position="148"/>
        <end position="281"/>
    </location>
</feature>
<dbReference type="Pfam" id="PF13358">
    <property type="entry name" value="DDE_3"/>
    <property type="match status" value="1"/>
</dbReference>
<dbReference type="PANTHER" id="PTHR46564">
    <property type="entry name" value="TRANSPOSASE"/>
    <property type="match status" value="1"/>
</dbReference>
<dbReference type="Pfam" id="PF13592">
    <property type="entry name" value="HTH_33"/>
    <property type="match status" value="1"/>
</dbReference>
<dbReference type="InterPro" id="IPR047655">
    <property type="entry name" value="Transpos_IS630-like"/>
</dbReference>
<dbReference type="NCBIfam" id="NF033545">
    <property type="entry name" value="transpos_IS630"/>
    <property type="match status" value="1"/>
</dbReference>
<evidence type="ECO:0000313" key="3">
    <source>
        <dbReference type="EMBL" id="QQG64552.1"/>
    </source>
</evidence>
<protein>
    <submittedName>
        <fullName evidence="3">IS630 family transposase</fullName>
    </submittedName>
</protein>
<dbReference type="InterPro" id="IPR009057">
    <property type="entry name" value="Homeodomain-like_sf"/>
</dbReference>
<evidence type="ECO:0000313" key="4">
    <source>
        <dbReference type="Proteomes" id="UP000596092"/>
    </source>
</evidence>
<reference evidence="3 4" key="1">
    <citation type="submission" date="2020-05" db="EMBL/GenBank/DDBJ databases">
        <title>Complete genome of Desulfobulbus oligotrophicus.</title>
        <authorList>
            <person name="Podar M."/>
        </authorList>
    </citation>
    <scope>NUCLEOTIDE SEQUENCE [LARGE SCALE GENOMIC DNA]</scope>
    <source>
        <strain evidence="3 4">Prop6</strain>
    </source>
</reference>
<gene>
    <name evidence="3" type="ORF">HP555_01110</name>
</gene>
<sequence length="300" mass="34012">MKRVEAGESPEVVIKALGLTRPRIYEWIAKYREGGIEALRSSKASGRPSKLAGKDLQKIYRLVVGKDPRQVKFPFALWTRSMVRELISREFSVRLSDVSVGRLLHKLGLSPQRPIHRAYQQDQTLVVDWMAKDFPAIKKLAKQEGAAIYFGDEASVRSDYHSGTTWAPKGKTPVVATTGARFKVNVLSAISPKGELRFMATEKTVNSEVFCEFLDRLIANATAPVFLIVDNHSVHRSEKVREFVRNTKGKLRLFHLPPYSPELNPDELVWNYLKNHNIGRMSHGGKKEFQERVATIMQSL</sequence>
<dbReference type="InterPro" id="IPR038717">
    <property type="entry name" value="Tc1-like_DDE_dom"/>
</dbReference>
<dbReference type="GO" id="GO:0003676">
    <property type="term" value="F:nucleic acid binding"/>
    <property type="evidence" value="ECO:0007669"/>
    <property type="project" value="InterPro"/>
</dbReference>
<dbReference type="KEGG" id="dog:HP555_01110"/>
<dbReference type="Pfam" id="PF13551">
    <property type="entry name" value="HTH_29"/>
    <property type="match status" value="1"/>
</dbReference>
<feature type="domain" description="Winged helix-turn helix" evidence="2">
    <location>
        <begin position="75"/>
        <end position="131"/>
    </location>
</feature>
<name>A0A7T6APH8_9BACT</name>
<evidence type="ECO:0000259" key="2">
    <source>
        <dbReference type="Pfam" id="PF13592"/>
    </source>
</evidence>
<dbReference type="InterPro" id="IPR025959">
    <property type="entry name" value="Winged_HTH_dom"/>
</dbReference>
<dbReference type="PANTHER" id="PTHR46564:SF1">
    <property type="entry name" value="TRANSPOSASE"/>
    <property type="match status" value="1"/>
</dbReference>
<dbReference type="EMBL" id="CP054140">
    <property type="protein sequence ID" value="QQG64552.1"/>
    <property type="molecule type" value="Genomic_DNA"/>
</dbReference>
<dbReference type="Gene3D" id="3.30.420.10">
    <property type="entry name" value="Ribonuclease H-like superfamily/Ribonuclease H"/>
    <property type="match status" value="1"/>
</dbReference>
<dbReference type="AlphaFoldDB" id="A0A7T6APH8"/>
<evidence type="ECO:0000259" key="1">
    <source>
        <dbReference type="Pfam" id="PF13358"/>
    </source>
</evidence>